<dbReference type="EMBL" id="JAKKPZ010000755">
    <property type="protein sequence ID" value="KAI1692511.1"/>
    <property type="molecule type" value="Genomic_DNA"/>
</dbReference>
<evidence type="ECO:0000313" key="4">
    <source>
        <dbReference type="Proteomes" id="UP001201812"/>
    </source>
</evidence>
<evidence type="ECO:0000256" key="2">
    <source>
        <dbReference type="SAM" id="Phobius"/>
    </source>
</evidence>
<proteinExistence type="predicted"/>
<organism evidence="3 4">
    <name type="scientific">Ditylenchus destructor</name>
    <dbReference type="NCBI Taxonomy" id="166010"/>
    <lineage>
        <taxon>Eukaryota</taxon>
        <taxon>Metazoa</taxon>
        <taxon>Ecdysozoa</taxon>
        <taxon>Nematoda</taxon>
        <taxon>Chromadorea</taxon>
        <taxon>Rhabditida</taxon>
        <taxon>Tylenchina</taxon>
        <taxon>Tylenchomorpha</taxon>
        <taxon>Sphaerularioidea</taxon>
        <taxon>Anguinidae</taxon>
        <taxon>Anguininae</taxon>
        <taxon>Ditylenchus</taxon>
    </lineage>
</organism>
<feature type="coiled-coil region" evidence="1">
    <location>
        <begin position="32"/>
        <end position="59"/>
    </location>
</feature>
<dbReference type="AlphaFoldDB" id="A0AAD4MG42"/>
<accession>A0AAD4MG42</accession>
<keyword evidence="1" id="KW-0175">Coiled coil</keyword>
<keyword evidence="2" id="KW-0812">Transmembrane</keyword>
<keyword evidence="4" id="KW-1185">Reference proteome</keyword>
<comment type="caution">
    <text evidence="3">The sequence shown here is derived from an EMBL/GenBank/DDBJ whole genome shotgun (WGS) entry which is preliminary data.</text>
</comment>
<sequence>MLNPQNDSMIRTNDLPAKKRVSSTKPVIIALSDFEDAKKSDAKERLQKLENLAEKMLFQLRSCFAGCLFFVAAYFLIWYFSQCWALPFQESPCKQPRDLPLFKTNQSTLAEAVDEFTLLLQAQIAKLRDTPILFNVAQRQALSDVTKNDIAHLFSQYSADLVAFGALKREDARLLGLERAMSDGYLLVAFVLFVSMMCMGTFAGEIRNINHEAVNEEMSSAEVNENLQNARLKQLKRRIPILYRATFTCVAIGVTLYSMLFAGHYYGGTCPNFMYKECHTDTPPGSNDTERCPFVNYGTFSNNLVMILNRQIGKLDSFMASPLEVRQTVWLYESDVIDAAIEAHQDLKQYNVDRRTMPRKIGKNADDCSVVNEKYKLKHSCTFTDYPSYSTKLETILDRHISKLNSFMSSPLEVRQMVWLYESDVLDAGILNHLDLKRYNVDRRTMPRKIGNVLPDTLCFICSLAFLFFCITVNFTWAAQEGSIWQIFKCVRIFTAVSRD</sequence>
<keyword evidence="2" id="KW-1133">Transmembrane helix</keyword>
<protein>
    <submittedName>
        <fullName evidence="3">Uncharacterized protein</fullName>
    </submittedName>
</protein>
<feature type="transmembrane region" description="Helical" evidence="2">
    <location>
        <begin position="241"/>
        <end position="266"/>
    </location>
</feature>
<feature type="transmembrane region" description="Helical" evidence="2">
    <location>
        <begin position="453"/>
        <end position="479"/>
    </location>
</feature>
<keyword evidence="2" id="KW-0472">Membrane</keyword>
<dbReference type="Proteomes" id="UP001201812">
    <property type="component" value="Unassembled WGS sequence"/>
</dbReference>
<name>A0AAD4MG42_9BILA</name>
<evidence type="ECO:0000256" key="1">
    <source>
        <dbReference type="SAM" id="Coils"/>
    </source>
</evidence>
<gene>
    <name evidence="3" type="ORF">DdX_21217</name>
</gene>
<reference evidence="3" key="1">
    <citation type="submission" date="2022-01" db="EMBL/GenBank/DDBJ databases">
        <title>Genome Sequence Resource for Two Populations of Ditylenchus destructor, the Migratory Endoparasitic Phytonematode.</title>
        <authorList>
            <person name="Zhang H."/>
            <person name="Lin R."/>
            <person name="Xie B."/>
        </authorList>
    </citation>
    <scope>NUCLEOTIDE SEQUENCE</scope>
    <source>
        <strain evidence="3">BazhouSP</strain>
    </source>
</reference>
<feature type="transmembrane region" description="Helical" evidence="2">
    <location>
        <begin position="58"/>
        <end position="80"/>
    </location>
</feature>
<evidence type="ECO:0000313" key="3">
    <source>
        <dbReference type="EMBL" id="KAI1692511.1"/>
    </source>
</evidence>
<feature type="transmembrane region" description="Helical" evidence="2">
    <location>
        <begin position="184"/>
        <end position="203"/>
    </location>
</feature>